<organism evidence="2">
    <name type="scientific">Ananas comosus var. bracteatus</name>
    <name type="common">red pineapple</name>
    <dbReference type="NCBI Taxonomy" id="296719"/>
    <lineage>
        <taxon>Eukaryota</taxon>
        <taxon>Viridiplantae</taxon>
        <taxon>Streptophyta</taxon>
        <taxon>Embryophyta</taxon>
        <taxon>Tracheophyta</taxon>
        <taxon>Spermatophyta</taxon>
        <taxon>Magnoliopsida</taxon>
        <taxon>Liliopsida</taxon>
        <taxon>Poales</taxon>
        <taxon>Bromeliaceae</taxon>
        <taxon>Bromelioideae</taxon>
        <taxon>Ananas</taxon>
    </lineage>
</organism>
<gene>
    <name evidence="2" type="ORF">CB5_LOCUS7606</name>
</gene>
<dbReference type="EMBL" id="LR862144">
    <property type="protein sequence ID" value="CAD1824395.1"/>
    <property type="molecule type" value="Genomic_DNA"/>
</dbReference>
<dbReference type="InterPro" id="IPR004158">
    <property type="entry name" value="DUF247_pln"/>
</dbReference>
<dbReference type="AlphaFoldDB" id="A0A6V7P0P6"/>
<dbReference type="Pfam" id="PF03140">
    <property type="entry name" value="DUF247"/>
    <property type="match status" value="1"/>
</dbReference>
<name>A0A6V7P0P6_ANACO</name>
<reference evidence="2" key="1">
    <citation type="submission" date="2020-07" db="EMBL/GenBank/DDBJ databases">
        <authorList>
            <person name="Lin J."/>
        </authorList>
    </citation>
    <scope>NUCLEOTIDE SEQUENCE</scope>
</reference>
<feature type="compositionally biased region" description="Basic and acidic residues" evidence="1">
    <location>
        <begin position="1"/>
        <end position="16"/>
    </location>
</feature>
<protein>
    <submittedName>
        <fullName evidence="2">Uncharacterized protein</fullName>
    </submittedName>
</protein>
<accession>A0A6V7P0P6</accession>
<proteinExistence type="predicted"/>
<sequence length="353" mass="40541">MGAEEGMDRRGEHRISIVDNASGSGGRVGTEIDQEEVSSLPINSNVDEKWIRKLQEKVERAFPGSTHWPSQFVDETEPKICMFTMREEISRPRSVTKGSSLSQGWLHHKDKKSSSDCSQRLHRIRFKIRKRPSGYTLMPTMPDSARLLNLFRDNTTEVLDIIFHKDEIAPDLLIFDNQIPFFDNPSKARRHCIDEDSPPKFLHLLDLFHWSRVPKSKYIELSSSSKQLDSIDLARRSPNAMEPRETATMFGKKKPQQQDSINWARHTPNAMELTESATLFEKKTSGSSLDITFRRRWFKRIGGVLDIPELHIRDYSSFISITSSRSRCNLQAGVAAPWPFPYLCGTCCRARKM</sequence>
<evidence type="ECO:0000256" key="1">
    <source>
        <dbReference type="SAM" id="MobiDB-lite"/>
    </source>
</evidence>
<evidence type="ECO:0000313" key="2">
    <source>
        <dbReference type="EMBL" id="CAD1824395.1"/>
    </source>
</evidence>
<feature type="region of interest" description="Disordered" evidence="1">
    <location>
        <begin position="93"/>
        <end position="114"/>
    </location>
</feature>
<feature type="region of interest" description="Disordered" evidence="1">
    <location>
        <begin position="1"/>
        <end position="35"/>
    </location>
</feature>